<dbReference type="Proteomes" id="UP000463857">
    <property type="component" value="Chromosome"/>
</dbReference>
<feature type="transmembrane region" description="Helical" evidence="1">
    <location>
        <begin position="12"/>
        <end position="33"/>
    </location>
</feature>
<protein>
    <submittedName>
        <fullName evidence="2">Uncharacterized protein</fullName>
    </submittedName>
</protein>
<dbReference type="KEGG" id="eke:EK0264_13190"/>
<feature type="transmembrane region" description="Helical" evidence="1">
    <location>
        <begin position="203"/>
        <end position="222"/>
    </location>
</feature>
<keyword evidence="1" id="KW-0812">Transmembrane</keyword>
<dbReference type="EMBL" id="CP047156">
    <property type="protein sequence ID" value="QHC01152.1"/>
    <property type="molecule type" value="Genomic_DNA"/>
</dbReference>
<dbReference type="InParanoid" id="A0A7L4YQ54"/>
<gene>
    <name evidence="2" type="ORF">EK0264_13190</name>
</gene>
<evidence type="ECO:0000256" key="1">
    <source>
        <dbReference type="SAM" id="Phobius"/>
    </source>
</evidence>
<sequence length="264" mass="28174">MNHIGGLSQPHVRRICLPLLAIAATLIVLGPLLRYRAAVRRRTNPDESAVLPTMFDVNTEANIPSWFSASLWLLCAVAAVSIGVLLGRASWYLLAGVCALASADEAAALHEAVLGGIAAQIDSSAMGLLHFTWVVPGALVASLVALMFWRLMRSLPRRARRGLIVAGALFLTGSIGAESISGLVFRAQGDGFGYVVATSVEEAMEMTAVILFLATLLSLLHFRRGAHRVFVDVDARLLPRRRGTLTQGPGYRRVSTIHGGALAS</sequence>
<evidence type="ECO:0000313" key="2">
    <source>
        <dbReference type="EMBL" id="QHC01152.1"/>
    </source>
</evidence>
<feature type="transmembrane region" description="Helical" evidence="1">
    <location>
        <begin position="71"/>
        <end position="94"/>
    </location>
</feature>
<organism evidence="2 3">
    <name type="scientific">Epidermidibacterium keratini</name>
    <dbReference type="NCBI Taxonomy" id="1891644"/>
    <lineage>
        <taxon>Bacteria</taxon>
        <taxon>Bacillati</taxon>
        <taxon>Actinomycetota</taxon>
        <taxon>Actinomycetes</taxon>
        <taxon>Sporichthyales</taxon>
        <taxon>Sporichthyaceae</taxon>
        <taxon>Epidermidibacterium</taxon>
    </lineage>
</organism>
<accession>A0A7L4YQ54</accession>
<dbReference type="OrthoDB" id="4945139at2"/>
<evidence type="ECO:0000313" key="3">
    <source>
        <dbReference type="Proteomes" id="UP000463857"/>
    </source>
</evidence>
<reference evidence="2 3" key="1">
    <citation type="journal article" date="2018" name="Int. J. Syst. Evol. Microbiol.">
        <title>Epidermidibacterium keratini gen. nov., sp. nov., a member of the family Sporichthyaceae, isolated from keratin epidermis.</title>
        <authorList>
            <person name="Lee D.G."/>
            <person name="Trujillo M.E."/>
            <person name="Kang S."/>
            <person name="Nam J.J."/>
            <person name="Kim Y.J."/>
        </authorList>
    </citation>
    <scope>NUCLEOTIDE SEQUENCE [LARGE SCALE GENOMIC DNA]</scope>
    <source>
        <strain evidence="2 3">EPI-7</strain>
    </source>
</reference>
<keyword evidence="3" id="KW-1185">Reference proteome</keyword>
<keyword evidence="1" id="KW-0472">Membrane</keyword>
<dbReference type="AlphaFoldDB" id="A0A7L4YQ54"/>
<name>A0A7L4YQ54_9ACTN</name>
<dbReference type="RefSeq" id="WP_159546289.1">
    <property type="nucleotide sequence ID" value="NZ_CP047156.1"/>
</dbReference>
<keyword evidence="1" id="KW-1133">Transmembrane helix</keyword>
<feature type="transmembrane region" description="Helical" evidence="1">
    <location>
        <begin position="163"/>
        <end position="183"/>
    </location>
</feature>
<feature type="transmembrane region" description="Helical" evidence="1">
    <location>
        <begin position="131"/>
        <end position="151"/>
    </location>
</feature>
<proteinExistence type="predicted"/>